<accession>A0ACA9RN21</accession>
<dbReference type="EMBL" id="CAJVPW010079192">
    <property type="protein sequence ID" value="CAG8800231.1"/>
    <property type="molecule type" value="Genomic_DNA"/>
</dbReference>
<comment type="caution">
    <text evidence="1">The sequence shown here is derived from an EMBL/GenBank/DDBJ whole genome shotgun (WGS) entry which is preliminary data.</text>
</comment>
<evidence type="ECO:0000313" key="2">
    <source>
        <dbReference type="Proteomes" id="UP000789366"/>
    </source>
</evidence>
<feature type="non-terminal residue" evidence="1">
    <location>
        <position position="1"/>
    </location>
</feature>
<organism evidence="1 2">
    <name type="scientific">Cetraspora pellucida</name>
    <dbReference type="NCBI Taxonomy" id="1433469"/>
    <lineage>
        <taxon>Eukaryota</taxon>
        <taxon>Fungi</taxon>
        <taxon>Fungi incertae sedis</taxon>
        <taxon>Mucoromycota</taxon>
        <taxon>Glomeromycotina</taxon>
        <taxon>Glomeromycetes</taxon>
        <taxon>Diversisporales</taxon>
        <taxon>Gigasporaceae</taxon>
        <taxon>Cetraspora</taxon>
    </lineage>
</organism>
<name>A0ACA9RN21_9GLOM</name>
<dbReference type="Proteomes" id="UP000789366">
    <property type="component" value="Unassembled WGS sequence"/>
</dbReference>
<protein>
    <submittedName>
        <fullName evidence="1">7775_t:CDS:1</fullName>
    </submittedName>
</protein>
<keyword evidence="2" id="KW-1185">Reference proteome</keyword>
<proteinExistence type="predicted"/>
<evidence type="ECO:0000313" key="1">
    <source>
        <dbReference type="EMBL" id="CAG8800231.1"/>
    </source>
</evidence>
<sequence length="94" mass="10885">ALVKEVLGDGIILAKGDSHKRQRKMMNPLFAFANIKEMFPMFVQAGHKLKDIWMKQIDNGKEERITITTVISKITLVEKEFNNQLLKPINQFQE</sequence>
<reference evidence="1" key="1">
    <citation type="submission" date="2021-06" db="EMBL/GenBank/DDBJ databases">
        <authorList>
            <person name="Kallberg Y."/>
            <person name="Tangrot J."/>
            <person name="Rosling A."/>
        </authorList>
    </citation>
    <scope>NUCLEOTIDE SEQUENCE</scope>
    <source>
        <strain evidence="1">28 12/20/2015</strain>
    </source>
</reference>
<gene>
    <name evidence="1" type="ORF">SPELUC_LOCUS18000</name>
</gene>